<dbReference type="InterPro" id="IPR036259">
    <property type="entry name" value="MFS_trans_sf"/>
</dbReference>
<feature type="transmembrane region" description="Helical" evidence="6">
    <location>
        <begin position="46"/>
        <end position="70"/>
    </location>
</feature>
<comment type="subcellular location">
    <subcellularLocation>
        <location evidence="1">Cell membrane</location>
        <topology evidence="1">Multi-pass membrane protein</topology>
    </subcellularLocation>
</comment>
<dbReference type="SUPFAM" id="SSF103473">
    <property type="entry name" value="MFS general substrate transporter"/>
    <property type="match status" value="1"/>
</dbReference>
<dbReference type="PANTHER" id="PTHR23513">
    <property type="entry name" value="INTEGRAL MEMBRANE EFFLUX PROTEIN-RELATED"/>
    <property type="match status" value="1"/>
</dbReference>
<sequence>MARASLQPWVRTVSTVWGGELFSVLTSSVLQMGFIWHITMTTQSPLAVTLASLVGFLPAALLGPIAGVLVDRFAIPVVMISADMSIALVSLCVTLWAWGVGSIPLWLVLVVLFLRSCGQSVHTPAFNALTPLIAPKKMLDRLAGISQIVQQSGYLIGMAVAAWMYPHWGLNSMIVLDVLGAVVASGCVLLSQVRDTRKRTIARQETASAEVKEAARQAWEGFEIIRADKSLLTLLIGAFLFNLAFSPLAALFPLISIDYFKAGTGGAALIEAVWSAGVIVGGAIVGATGGLKKKSHSILLSCLIFGVTTVWSGLLPRSGFVLFVILNAIMGLSQPLYDAPVTALIQQRIAPKYLGRAFALFQSLQAWAMPVGLAASAFFVDGVSVPSFFVFCGSAFLVLTVVLWLLPQVRLLDE</sequence>
<organism evidence="8 9">
    <name type="scientific">Aeriscardovia aeriphila</name>
    <dbReference type="NCBI Taxonomy" id="218139"/>
    <lineage>
        <taxon>Bacteria</taxon>
        <taxon>Bacillati</taxon>
        <taxon>Actinomycetota</taxon>
        <taxon>Actinomycetes</taxon>
        <taxon>Bifidobacteriales</taxon>
        <taxon>Bifidobacteriaceae</taxon>
        <taxon>Aeriscardovia</taxon>
    </lineage>
</organism>
<evidence type="ECO:0000256" key="5">
    <source>
        <dbReference type="ARBA" id="ARBA00023136"/>
    </source>
</evidence>
<evidence type="ECO:0000256" key="1">
    <source>
        <dbReference type="ARBA" id="ARBA00004651"/>
    </source>
</evidence>
<feature type="transmembrane region" description="Helical" evidence="6">
    <location>
        <begin position="21"/>
        <end position="40"/>
    </location>
</feature>
<feature type="transmembrane region" description="Helical" evidence="6">
    <location>
        <begin position="170"/>
        <end position="190"/>
    </location>
</feature>
<evidence type="ECO:0000256" key="2">
    <source>
        <dbReference type="ARBA" id="ARBA00022475"/>
    </source>
</evidence>
<evidence type="ECO:0000313" key="9">
    <source>
        <dbReference type="Proteomes" id="UP000228976"/>
    </source>
</evidence>
<dbReference type="PANTHER" id="PTHR23513:SF6">
    <property type="entry name" value="MAJOR FACILITATOR SUPERFAMILY ASSOCIATED DOMAIN-CONTAINING PROTEIN"/>
    <property type="match status" value="1"/>
</dbReference>
<feature type="transmembrane region" description="Helical" evidence="6">
    <location>
        <begin position="272"/>
        <end position="291"/>
    </location>
</feature>
<evidence type="ECO:0000256" key="3">
    <source>
        <dbReference type="ARBA" id="ARBA00022692"/>
    </source>
</evidence>
<reference evidence="8 9" key="1">
    <citation type="journal article" date="2017" name="BMC Genomics">
        <title>Comparative genomic and phylogenomic analyses of the Bifidobacteriaceae family.</title>
        <authorList>
            <person name="Lugli G.A."/>
            <person name="Milani C."/>
            <person name="Turroni F."/>
            <person name="Duranti S."/>
            <person name="Mancabelli L."/>
            <person name="Mangifesta M."/>
            <person name="Ferrario C."/>
            <person name="Modesto M."/>
            <person name="Mattarelli P."/>
            <person name="Jiri K."/>
            <person name="van Sinderen D."/>
            <person name="Ventura M."/>
        </authorList>
    </citation>
    <scope>NUCLEOTIDE SEQUENCE [LARGE SCALE GENOMIC DNA]</scope>
    <source>
        <strain evidence="8 9">LMG 21773</strain>
    </source>
</reference>
<keyword evidence="5 6" id="KW-0472">Membrane</keyword>
<dbReference type="Pfam" id="PF07690">
    <property type="entry name" value="MFS_1"/>
    <property type="match status" value="1"/>
</dbReference>
<dbReference type="Proteomes" id="UP000228976">
    <property type="component" value="Unassembled WGS sequence"/>
</dbReference>
<feature type="transmembrane region" description="Helical" evidence="6">
    <location>
        <begin position="385"/>
        <end position="406"/>
    </location>
</feature>
<dbReference type="GO" id="GO:0005886">
    <property type="term" value="C:plasma membrane"/>
    <property type="evidence" value="ECO:0007669"/>
    <property type="project" value="UniProtKB-SubCell"/>
</dbReference>
<dbReference type="EMBL" id="MWWU01000002">
    <property type="protein sequence ID" value="OZG55845.1"/>
    <property type="molecule type" value="Genomic_DNA"/>
</dbReference>
<dbReference type="PROSITE" id="PS50850">
    <property type="entry name" value="MFS"/>
    <property type="match status" value="1"/>
</dbReference>
<gene>
    <name evidence="8" type="ORF">AEAE_0333</name>
</gene>
<feature type="transmembrane region" description="Helical" evidence="6">
    <location>
        <begin position="358"/>
        <end position="379"/>
    </location>
</feature>
<keyword evidence="3 6" id="KW-0812">Transmembrane</keyword>
<protein>
    <submittedName>
        <fullName evidence="8">Transporter major facilitator family protein</fullName>
    </submittedName>
</protein>
<evidence type="ECO:0000256" key="6">
    <source>
        <dbReference type="SAM" id="Phobius"/>
    </source>
</evidence>
<feature type="transmembrane region" description="Helical" evidence="6">
    <location>
        <begin position="231"/>
        <end position="252"/>
    </location>
</feature>
<dbReference type="GO" id="GO:0022857">
    <property type="term" value="F:transmembrane transporter activity"/>
    <property type="evidence" value="ECO:0007669"/>
    <property type="project" value="InterPro"/>
</dbReference>
<keyword evidence="2" id="KW-1003">Cell membrane</keyword>
<evidence type="ECO:0000259" key="7">
    <source>
        <dbReference type="PROSITE" id="PS50850"/>
    </source>
</evidence>
<dbReference type="RefSeq" id="WP_094689453.1">
    <property type="nucleotide sequence ID" value="NZ_JACBYZ010000001.1"/>
</dbReference>
<dbReference type="OrthoDB" id="69054at2"/>
<feature type="transmembrane region" description="Helical" evidence="6">
    <location>
        <begin position="320"/>
        <end position="337"/>
    </location>
</feature>
<evidence type="ECO:0000313" key="8">
    <source>
        <dbReference type="EMBL" id="OZG55845.1"/>
    </source>
</evidence>
<name>A0A261F9X9_9BIFI</name>
<keyword evidence="9" id="KW-1185">Reference proteome</keyword>
<dbReference type="InterPro" id="IPR011701">
    <property type="entry name" value="MFS"/>
</dbReference>
<dbReference type="CDD" id="cd06173">
    <property type="entry name" value="MFS_MefA_like"/>
    <property type="match status" value="1"/>
</dbReference>
<proteinExistence type="predicted"/>
<dbReference type="InterPro" id="IPR020846">
    <property type="entry name" value="MFS_dom"/>
</dbReference>
<dbReference type="AlphaFoldDB" id="A0A261F9X9"/>
<comment type="caution">
    <text evidence="8">The sequence shown here is derived from an EMBL/GenBank/DDBJ whole genome shotgun (WGS) entry which is preliminary data.</text>
</comment>
<accession>A0A261F9X9</accession>
<dbReference type="Gene3D" id="1.20.1250.20">
    <property type="entry name" value="MFS general substrate transporter like domains"/>
    <property type="match status" value="1"/>
</dbReference>
<evidence type="ECO:0000256" key="4">
    <source>
        <dbReference type="ARBA" id="ARBA00022989"/>
    </source>
</evidence>
<feature type="domain" description="Major facilitator superfamily (MFS) profile" evidence="7">
    <location>
        <begin position="230"/>
        <end position="414"/>
    </location>
</feature>
<feature type="transmembrane region" description="Helical" evidence="6">
    <location>
        <begin position="298"/>
        <end position="314"/>
    </location>
</feature>
<keyword evidence="4 6" id="KW-1133">Transmembrane helix</keyword>